<proteinExistence type="predicted"/>
<organism evidence="1 2">
    <name type="scientific">Melastoma candidum</name>
    <dbReference type="NCBI Taxonomy" id="119954"/>
    <lineage>
        <taxon>Eukaryota</taxon>
        <taxon>Viridiplantae</taxon>
        <taxon>Streptophyta</taxon>
        <taxon>Embryophyta</taxon>
        <taxon>Tracheophyta</taxon>
        <taxon>Spermatophyta</taxon>
        <taxon>Magnoliopsida</taxon>
        <taxon>eudicotyledons</taxon>
        <taxon>Gunneridae</taxon>
        <taxon>Pentapetalae</taxon>
        <taxon>rosids</taxon>
        <taxon>malvids</taxon>
        <taxon>Myrtales</taxon>
        <taxon>Melastomataceae</taxon>
        <taxon>Melastomatoideae</taxon>
        <taxon>Melastomateae</taxon>
        <taxon>Melastoma</taxon>
    </lineage>
</organism>
<gene>
    <name evidence="1" type="ORF">MLD38_016591</name>
</gene>
<dbReference type="EMBL" id="CM042884">
    <property type="protein sequence ID" value="KAI4367970.1"/>
    <property type="molecule type" value="Genomic_DNA"/>
</dbReference>
<protein>
    <submittedName>
        <fullName evidence="1">Uncharacterized protein</fullName>
    </submittedName>
</protein>
<keyword evidence="2" id="KW-1185">Reference proteome</keyword>
<evidence type="ECO:0000313" key="1">
    <source>
        <dbReference type="EMBL" id="KAI4367970.1"/>
    </source>
</evidence>
<dbReference type="Proteomes" id="UP001057402">
    <property type="component" value="Chromosome 5"/>
</dbReference>
<reference evidence="2" key="1">
    <citation type="journal article" date="2023" name="Front. Plant Sci.">
        <title>Chromosomal-level genome assembly of Melastoma candidum provides insights into trichome evolution.</title>
        <authorList>
            <person name="Zhong Y."/>
            <person name="Wu W."/>
            <person name="Sun C."/>
            <person name="Zou P."/>
            <person name="Liu Y."/>
            <person name="Dai S."/>
            <person name="Zhou R."/>
        </authorList>
    </citation>
    <scope>NUCLEOTIDE SEQUENCE [LARGE SCALE GENOMIC DNA]</scope>
</reference>
<comment type="caution">
    <text evidence="1">The sequence shown here is derived from an EMBL/GenBank/DDBJ whole genome shotgun (WGS) entry which is preliminary data.</text>
</comment>
<evidence type="ECO:0000313" key="2">
    <source>
        <dbReference type="Proteomes" id="UP001057402"/>
    </source>
</evidence>
<name>A0ACB9QNF7_9MYRT</name>
<sequence>MEVHHRFLKETIKLLLLAAFLVPLASPYGLRPEPPEFIAQCKRRLDLKCGNAINIYLFGRGTPFPDSCCRNLVRPGLPCHEAVITKHLLGKPKGFVCKILKKSEQIWRHCVSYSTTKQ</sequence>
<accession>A0ACB9QNF7</accession>